<comment type="caution">
    <text evidence="6">The sequence shown here is derived from an EMBL/GenBank/DDBJ whole genome shotgun (WGS) entry which is preliminary data.</text>
</comment>
<dbReference type="Pfam" id="PF18884">
    <property type="entry name" value="TSP3_bac"/>
    <property type="match status" value="1"/>
</dbReference>
<dbReference type="AlphaFoldDB" id="A0A1F8EZX0"/>
<evidence type="ECO:0008006" key="8">
    <source>
        <dbReference type="Google" id="ProtNLM"/>
    </source>
</evidence>
<evidence type="ECO:0000256" key="4">
    <source>
        <dbReference type="ARBA" id="ARBA00022837"/>
    </source>
</evidence>
<accession>A0A1F8EZX0</accession>
<evidence type="ECO:0000256" key="2">
    <source>
        <dbReference type="ARBA" id="ARBA00022525"/>
    </source>
</evidence>
<keyword evidence="3" id="KW-0732">Signal</keyword>
<protein>
    <recommendedName>
        <fullName evidence="8">Thrombospondin type 3 repeat superfamily protein</fullName>
    </recommendedName>
</protein>
<evidence type="ECO:0000256" key="3">
    <source>
        <dbReference type="ARBA" id="ARBA00022729"/>
    </source>
</evidence>
<feature type="compositionally biased region" description="Basic and acidic residues" evidence="5">
    <location>
        <begin position="75"/>
        <end position="85"/>
    </location>
</feature>
<feature type="region of interest" description="Disordered" evidence="5">
    <location>
        <begin position="61"/>
        <end position="86"/>
    </location>
</feature>
<sequence length="305" mass="33228">MPTKIKVVLILVAVVAVFSVYELAKYVHITANKDQTFIQGTALPSPDNDPDRDGLDNQQEIIWGADPFNPDTDGDGYKDGEEVKSGHNPLVPGPDDLISADNLTLELSNLAVAGLAEGSLQADSPNYEKALADITSAIGDSVKYSFNKEISDSEITVVDSNDQTISEYFSTIAPYTQTFGRLINDQLINIPEHMNAIGKNGFGDPKLKSYFSNQAAQYQEIVQKGARIKVPKSLSGANLEFLSLALQMHDVSEAIARGEDDPLKAAFALNAFGDIYDQYLELFEKYETALIAESFDPAKVSLPNQ</sequence>
<reference evidence="6 7" key="1">
    <citation type="journal article" date="2016" name="Nat. Commun.">
        <title>Thousands of microbial genomes shed light on interconnected biogeochemical processes in an aquifer system.</title>
        <authorList>
            <person name="Anantharaman K."/>
            <person name="Brown C.T."/>
            <person name="Hug L.A."/>
            <person name="Sharon I."/>
            <person name="Castelle C.J."/>
            <person name="Probst A.J."/>
            <person name="Thomas B.C."/>
            <person name="Singh A."/>
            <person name="Wilkins M.J."/>
            <person name="Karaoz U."/>
            <person name="Brodie E.L."/>
            <person name="Williams K.H."/>
            <person name="Hubbard S.S."/>
            <person name="Banfield J.F."/>
        </authorList>
    </citation>
    <scope>NUCLEOTIDE SEQUENCE [LARGE SCALE GENOMIC DNA]</scope>
</reference>
<gene>
    <name evidence="6" type="ORF">A2669_01530</name>
</gene>
<evidence type="ECO:0000313" key="6">
    <source>
        <dbReference type="EMBL" id="OGN06427.1"/>
    </source>
</evidence>
<evidence type="ECO:0000313" key="7">
    <source>
        <dbReference type="Proteomes" id="UP000177605"/>
    </source>
</evidence>
<evidence type="ECO:0000256" key="1">
    <source>
        <dbReference type="ARBA" id="ARBA00004613"/>
    </source>
</evidence>
<dbReference type="Proteomes" id="UP000177605">
    <property type="component" value="Unassembled WGS sequence"/>
</dbReference>
<dbReference type="InterPro" id="IPR059100">
    <property type="entry name" value="TSP3_bac"/>
</dbReference>
<keyword evidence="2" id="KW-0964">Secreted</keyword>
<organism evidence="6 7">
    <name type="scientific">Candidatus Yanofskybacteria bacterium RIFCSPHIGHO2_01_FULL_48_25b</name>
    <dbReference type="NCBI Taxonomy" id="1802672"/>
    <lineage>
        <taxon>Bacteria</taxon>
        <taxon>Candidatus Yanofskyibacteriota</taxon>
    </lineage>
</organism>
<keyword evidence="4" id="KW-0106">Calcium</keyword>
<name>A0A1F8EZX0_9BACT</name>
<dbReference type="EMBL" id="MGJM01000014">
    <property type="protein sequence ID" value="OGN06427.1"/>
    <property type="molecule type" value="Genomic_DNA"/>
</dbReference>
<comment type="subcellular location">
    <subcellularLocation>
        <location evidence="1">Secreted</location>
    </subcellularLocation>
</comment>
<evidence type="ECO:0000256" key="5">
    <source>
        <dbReference type="SAM" id="MobiDB-lite"/>
    </source>
</evidence>
<proteinExistence type="predicted"/>